<dbReference type="PANTHER" id="PTHR43639">
    <property type="entry name" value="OXIDOREDUCTASE, SHORT-CHAIN DEHYDROGENASE/REDUCTASE FAMILY (AFU_ORTHOLOGUE AFUA_5G02870)"/>
    <property type="match status" value="1"/>
</dbReference>
<name>A0A6J6S6P6_9ZZZZ</name>
<protein>
    <submittedName>
        <fullName evidence="3">Unannotated protein</fullName>
    </submittedName>
</protein>
<dbReference type="EMBL" id="CAFBMH010000063">
    <property type="protein sequence ID" value="CAB4914115.1"/>
    <property type="molecule type" value="Genomic_DNA"/>
</dbReference>
<dbReference type="EMBL" id="CAFBOS010000001">
    <property type="protein sequence ID" value="CAB4975195.1"/>
    <property type="molecule type" value="Genomic_DNA"/>
</dbReference>
<organism evidence="3">
    <name type="scientific">freshwater metagenome</name>
    <dbReference type="NCBI Taxonomy" id="449393"/>
    <lineage>
        <taxon>unclassified sequences</taxon>
        <taxon>metagenomes</taxon>
        <taxon>ecological metagenomes</taxon>
    </lineage>
</organism>
<dbReference type="CDD" id="cd05233">
    <property type="entry name" value="SDR_c"/>
    <property type="match status" value="1"/>
</dbReference>
<accession>A0A6J6S6P6</accession>
<dbReference type="AlphaFoldDB" id="A0A6J6S6P6"/>
<comment type="similarity">
    <text evidence="1">Belongs to the short-chain dehydrogenases/reductases (SDR) family.</text>
</comment>
<evidence type="ECO:0000256" key="1">
    <source>
        <dbReference type="ARBA" id="ARBA00006484"/>
    </source>
</evidence>
<dbReference type="Pfam" id="PF13561">
    <property type="entry name" value="adh_short_C2"/>
    <property type="match status" value="1"/>
</dbReference>
<dbReference type="PANTHER" id="PTHR43639:SF1">
    <property type="entry name" value="SHORT-CHAIN DEHYDROGENASE_REDUCTASE FAMILY PROTEIN"/>
    <property type="match status" value="1"/>
</dbReference>
<dbReference type="Gene3D" id="3.40.50.720">
    <property type="entry name" value="NAD(P)-binding Rossmann-like Domain"/>
    <property type="match status" value="1"/>
</dbReference>
<dbReference type="FunFam" id="3.40.50.720:FF:000084">
    <property type="entry name" value="Short-chain dehydrogenase reductase"/>
    <property type="match status" value="1"/>
</dbReference>
<gene>
    <name evidence="3" type="ORF">UFOPK2754_00418</name>
    <name evidence="4" type="ORF">UFOPK3543_01703</name>
    <name evidence="5" type="ORF">UFOPK3967_00010</name>
</gene>
<proteinExistence type="inferred from homology"/>
<evidence type="ECO:0000313" key="3">
    <source>
        <dbReference type="EMBL" id="CAB4730119.1"/>
    </source>
</evidence>
<dbReference type="PRINTS" id="PR00081">
    <property type="entry name" value="GDHRDH"/>
</dbReference>
<evidence type="ECO:0000313" key="5">
    <source>
        <dbReference type="EMBL" id="CAB4975195.1"/>
    </source>
</evidence>
<dbReference type="GO" id="GO:0016491">
    <property type="term" value="F:oxidoreductase activity"/>
    <property type="evidence" value="ECO:0007669"/>
    <property type="project" value="UniProtKB-KW"/>
</dbReference>
<keyword evidence="2" id="KW-0560">Oxidoreductase</keyword>
<dbReference type="SUPFAM" id="SSF51735">
    <property type="entry name" value="NAD(P)-binding Rossmann-fold domains"/>
    <property type="match status" value="1"/>
</dbReference>
<dbReference type="InterPro" id="IPR002347">
    <property type="entry name" value="SDR_fam"/>
</dbReference>
<reference evidence="3" key="1">
    <citation type="submission" date="2020-05" db="EMBL/GenBank/DDBJ databases">
        <authorList>
            <person name="Chiriac C."/>
            <person name="Salcher M."/>
            <person name="Ghai R."/>
            <person name="Kavagutti S V."/>
        </authorList>
    </citation>
    <scope>NUCLEOTIDE SEQUENCE</scope>
</reference>
<sequence>MSANGSKPLAGQAALVTGGGGGIGGASAAWLARDGAAVTIMGRTEATLVKARQEILEVAGSDATVDYFVGDALDAAALTGALAAAEARADRLAIAVSVVGGGTMKPLLMFDGEEVLEELRRNVVSAFLVIRNATPLMAKGGGGSIVCISSDAAKLPWPFLTLYNTSKSGVEGLVRGSALELGRLNIRVNAVRPGLVKTDGTKDGLFKNEPVMAQFIAEKPLGRTGVPDDIAAGVRYLAGPESSWVTGQSIGIEGGNELTKAPYLESLVRKRFGDASIDAALAGRIPE</sequence>
<dbReference type="InterPro" id="IPR036291">
    <property type="entry name" value="NAD(P)-bd_dom_sf"/>
</dbReference>
<evidence type="ECO:0000313" key="4">
    <source>
        <dbReference type="EMBL" id="CAB4914115.1"/>
    </source>
</evidence>
<dbReference type="EMBL" id="CAEZYR010000009">
    <property type="protein sequence ID" value="CAB4730119.1"/>
    <property type="molecule type" value="Genomic_DNA"/>
</dbReference>
<evidence type="ECO:0000256" key="2">
    <source>
        <dbReference type="ARBA" id="ARBA00023002"/>
    </source>
</evidence>